<evidence type="ECO:0000256" key="3">
    <source>
        <dbReference type="ARBA" id="ARBA00022723"/>
    </source>
</evidence>
<dbReference type="CDD" id="cd01086">
    <property type="entry name" value="MetAP1"/>
    <property type="match status" value="1"/>
</dbReference>
<dbReference type="InterPro" id="IPR036005">
    <property type="entry name" value="Creatinase/aminopeptidase-like"/>
</dbReference>
<dbReference type="Pfam" id="PF00557">
    <property type="entry name" value="Peptidase_M24"/>
    <property type="match status" value="1"/>
</dbReference>
<dbReference type="GO" id="GO:0005829">
    <property type="term" value="C:cytosol"/>
    <property type="evidence" value="ECO:0007669"/>
    <property type="project" value="TreeGrafter"/>
</dbReference>
<dbReference type="InterPro" id="IPR001714">
    <property type="entry name" value="Pept_M24_MAP"/>
</dbReference>
<protein>
    <submittedName>
        <fullName evidence="6">Unannotated protein</fullName>
    </submittedName>
</protein>
<dbReference type="PANTHER" id="PTHR43330">
    <property type="entry name" value="METHIONINE AMINOPEPTIDASE"/>
    <property type="match status" value="1"/>
</dbReference>
<evidence type="ECO:0000256" key="4">
    <source>
        <dbReference type="ARBA" id="ARBA00022801"/>
    </source>
</evidence>
<dbReference type="NCBIfam" id="TIGR00500">
    <property type="entry name" value="met_pdase_I"/>
    <property type="match status" value="1"/>
</dbReference>
<feature type="domain" description="Peptidase M24" evidence="5">
    <location>
        <begin position="18"/>
        <end position="244"/>
    </location>
</feature>
<accession>A0A6J6NNX9</accession>
<dbReference type="InterPro" id="IPR002467">
    <property type="entry name" value="Pept_M24A_MAP1"/>
</dbReference>
<keyword evidence="1" id="KW-0031">Aminopeptidase</keyword>
<gene>
    <name evidence="6" type="ORF">UFOPK2366_00612</name>
</gene>
<sequence length="255" mass="26706">MRRRKAGLPRRSLEEIKHMRAAGRVVAEMHEAIRQAVKPGVTTLDLDAVAREVLRRRQAASNFLGHRGFSGVICASVNDEVIHGIPSERVLEEGDLLSIDCGAIVHGWHGDAAFSMLVGSGSAAAQLLIDTADRALAAGIAAMVPGGHLGDIGAAIDAVVSLAGYGSPHDYCGHGIGQAMHEEPDVENRGRHGRGPLLESGVVLAVEPMLLAGGDDDVYELSDGWTIVTSDGSLAAHAEHTILVGPHGPEILTRA</sequence>
<dbReference type="GO" id="GO:0070006">
    <property type="term" value="F:metalloaminopeptidase activity"/>
    <property type="evidence" value="ECO:0007669"/>
    <property type="project" value="InterPro"/>
</dbReference>
<dbReference type="AlphaFoldDB" id="A0A6J6NNX9"/>
<dbReference type="SUPFAM" id="SSF55920">
    <property type="entry name" value="Creatinase/aminopeptidase"/>
    <property type="match status" value="1"/>
</dbReference>
<evidence type="ECO:0000256" key="1">
    <source>
        <dbReference type="ARBA" id="ARBA00022438"/>
    </source>
</evidence>
<keyword evidence="4" id="KW-0378">Hydrolase</keyword>
<dbReference type="InterPro" id="IPR000994">
    <property type="entry name" value="Pept_M24"/>
</dbReference>
<proteinExistence type="inferred from homology"/>
<dbReference type="EMBL" id="CAEZXM010000090">
    <property type="protein sequence ID" value="CAB4688441.1"/>
    <property type="molecule type" value="Genomic_DNA"/>
</dbReference>
<evidence type="ECO:0000313" key="6">
    <source>
        <dbReference type="EMBL" id="CAB4688441.1"/>
    </source>
</evidence>
<dbReference type="PANTHER" id="PTHR43330:SF27">
    <property type="entry name" value="METHIONINE AMINOPEPTIDASE"/>
    <property type="match status" value="1"/>
</dbReference>
<organism evidence="6">
    <name type="scientific">freshwater metagenome</name>
    <dbReference type="NCBI Taxonomy" id="449393"/>
    <lineage>
        <taxon>unclassified sequences</taxon>
        <taxon>metagenomes</taxon>
        <taxon>ecological metagenomes</taxon>
    </lineage>
</organism>
<name>A0A6J6NNX9_9ZZZZ</name>
<reference evidence="6" key="1">
    <citation type="submission" date="2020-05" db="EMBL/GenBank/DDBJ databases">
        <authorList>
            <person name="Chiriac C."/>
            <person name="Salcher M."/>
            <person name="Ghai R."/>
            <person name="Kavagutti S V."/>
        </authorList>
    </citation>
    <scope>NUCLEOTIDE SEQUENCE</scope>
</reference>
<keyword evidence="3" id="KW-0479">Metal-binding</keyword>
<dbReference type="Gene3D" id="3.90.230.10">
    <property type="entry name" value="Creatinase/methionine aminopeptidase superfamily"/>
    <property type="match status" value="1"/>
</dbReference>
<evidence type="ECO:0000259" key="5">
    <source>
        <dbReference type="Pfam" id="PF00557"/>
    </source>
</evidence>
<evidence type="ECO:0000256" key="2">
    <source>
        <dbReference type="ARBA" id="ARBA00022670"/>
    </source>
</evidence>
<keyword evidence="2" id="KW-0645">Protease</keyword>
<dbReference type="GO" id="GO:0046872">
    <property type="term" value="F:metal ion binding"/>
    <property type="evidence" value="ECO:0007669"/>
    <property type="project" value="UniProtKB-KW"/>
</dbReference>
<dbReference type="HAMAP" id="MF_01974">
    <property type="entry name" value="MetAP_1"/>
    <property type="match status" value="1"/>
</dbReference>
<dbReference type="GO" id="GO:0006508">
    <property type="term" value="P:proteolysis"/>
    <property type="evidence" value="ECO:0007669"/>
    <property type="project" value="UniProtKB-KW"/>
</dbReference>
<dbReference type="PRINTS" id="PR00599">
    <property type="entry name" value="MAPEPTIDASE"/>
</dbReference>